<dbReference type="RefSeq" id="XP_060455230.1">
    <property type="nucleotide sequence ID" value="XM_060598436.1"/>
</dbReference>
<dbReference type="Proteomes" id="UP001233271">
    <property type="component" value="Chromosome 3"/>
</dbReference>
<dbReference type="InterPro" id="IPR035992">
    <property type="entry name" value="Ricin_B-like_lectins"/>
</dbReference>
<sequence length="200" mass="22924">MIYLLLLLLSTTALAAWHHPRGTYLLATAGFGACLEPEGNFIGAELVLSDCSNAGAIGYQYEGPLTRIYFLEYDKCLEIPNGAWSYQSRPVLAECHDATVNVHQLWTPTYANDKDERTFIIRWTGADGNGDGCIDVPNGAWWRYLYRDKVWMNLCDHKNENQHFWMMRRDLPEDAGYGDGYRNLPRESWAYQYDEPAIVI</sequence>
<name>A0AA48I2F4_9TREE</name>
<gene>
    <name evidence="2" type="ORF">CcaverHIS019_0300340</name>
</gene>
<dbReference type="EMBL" id="AP028214">
    <property type="protein sequence ID" value="BEI89964.1"/>
    <property type="molecule type" value="Genomic_DNA"/>
</dbReference>
<dbReference type="CDD" id="cd00161">
    <property type="entry name" value="beta-trefoil_Ricin-like"/>
    <property type="match status" value="1"/>
</dbReference>
<protein>
    <recommendedName>
        <fullName evidence="4">Ricin B lectin domain-containing protein</fullName>
    </recommendedName>
</protein>
<dbReference type="PROSITE" id="PS50231">
    <property type="entry name" value="RICIN_B_LECTIN"/>
    <property type="match status" value="1"/>
</dbReference>
<reference evidence="2" key="1">
    <citation type="journal article" date="2023" name="BMC Genomics">
        <title>Chromosome-level genome assemblies of Cutaneotrichosporon spp. (Trichosporonales, Basidiomycota) reveal imbalanced evolution between nucleotide sequences and chromosome synteny.</title>
        <authorList>
            <person name="Kobayashi Y."/>
            <person name="Kayamori A."/>
            <person name="Aoki K."/>
            <person name="Shiwa Y."/>
            <person name="Matsutani M."/>
            <person name="Fujita N."/>
            <person name="Sugita T."/>
            <person name="Iwasaki W."/>
            <person name="Tanaka N."/>
            <person name="Takashima M."/>
        </authorList>
    </citation>
    <scope>NUCLEOTIDE SEQUENCE</scope>
    <source>
        <strain evidence="2">HIS019</strain>
    </source>
</reference>
<dbReference type="KEGG" id="ccac:CcaHIS019_0300340"/>
<evidence type="ECO:0000256" key="1">
    <source>
        <dbReference type="SAM" id="SignalP"/>
    </source>
</evidence>
<dbReference type="SUPFAM" id="SSF50370">
    <property type="entry name" value="Ricin B-like lectins"/>
    <property type="match status" value="1"/>
</dbReference>
<evidence type="ECO:0008006" key="4">
    <source>
        <dbReference type="Google" id="ProtNLM"/>
    </source>
</evidence>
<evidence type="ECO:0000313" key="2">
    <source>
        <dbReference type="EMBL" id="BEI89964.1"/>
    </source>
</evidence>
<dbReference type="AlphaFoldDB" id="A0AA48I2F4"/>
<keyword evidence="1" id="KW-0732">Signal</keyword>
<proteinExistence type="predicted"/>
<feature type="chain" id="PRO_5041237806" description="Ricin B lectin domain-containing protein" evidence="1">
    <location>
        <begin position="16"/>
        <end position="200"/>
    </location>
</feature>
<accession>A0AA48I2F4</accession>
<dbReference type="GeneID" id="85493835"/>
<keyword evidence="3" id="KW-1185">Reference proteome</keyword>
<organism evidence="2 3">
    <name type="scientific">Cutaneotrichosporon cavernicola</name>
    <dbReference type="NCBI Taxonomy" id="279322"/>
    <lineage>
        <taxon>Eukaryota</taxon>
        <taxon>Fungi</taxon>
        <taxon>Dikarya</taxon>
        <taxon>Basidiomycota</taxon>
        <taxon>Agaricomycotina</taxon>
        <taxon>Tremellomycetes</taxon>
        <taxon>Trichosporonales</taxon>
        <taxon>Trichosporonaceae</taxon>
        <taxon>Cutaneotrichosporon</taxon>
    </lineage>
</organism>
<dbReference type="Gene3D" id="2.80.10.50">
    <property type="match status" value="1"/>
</dbReference>
<evidence type="ECO:0000313" key="3">
    <source>
        <dbReference type="Proteomes" id="UP001233271"/>
    </source>
</evidence>
<feature type="signal peptide" evidence="1">
    <location>
        <begin position="1"/>
        <end position="15"/>
    </location>
</feature>